<dbReference type="EMBL" id="FLUO01000001">
    <property type="protein sequence ID" value="SBV97581.1"/>
    <property type="molecule type" value="Genomic_DNA"/>
</dbReference>
<organism evidence="1">
    <name type="scientific">uncultured Alphaproteobacteria bacterium</name>
    <dbReference type="NCBI Taxonomy" id="91750"/>
    <lineage>
        <taxon>Bacteria</taxon>
        <taxon>Pseudomonadati</taxon>
        <taxon>Pseudomonadota</taxon>
        <taxon>Alphaproteobacteria</taxon>
        <taxon>environmental samples</taxon>
    </lineage>
</organism>
<name>A0A212JDR3_9PROT</name>
<accession>A0A212JDR3</accession>
<sequence>MTQRAMTVQSNFSAGALDPHLAARTDVSAYAQGGAELTNVVGLPHGGVTLRGGLARFAELAEGGEAARLLRFEFSTDQVYLLVVRPLAIDVYLPDGARTATVATPYAAAEVAALAWTQSLDTLILVHPDHPPAKLMRQGSHSDWTLADLVLANVPKHDFGSGAEPVWSAARGWPRSVFLHQGRLYFGGSRARPQTVWGSRANAFFDFASTDEALDDEAVEVTLDNDRVCAVQQLYALDALFAFTSGGLFARDAEAIVTPSAFTFRRSSEVPTAAARPAEIDGSVLFIRADDGGHNTVYEVVYDYEMQSHRAEDIALLAGHLMRHPVDMAARLGNEADSANHLFVVNGDDGSVAVLNSRKSQKMTGWTLLVTAGRATRVAVVGGVPYVLVRREIAGAPRWFVERLDPAFRLDGAVRRTAAAPTETWEGLEDFEGATVDLIGDGAPLGAARVEGGRVRTPYPVAELEVGFAFDWAVETMPVATSGEGVVGGRHRITQAAIRLHRSAGVRVNGRVLRGHRFGDTVLDVPPEPVTGVRTVRFLGWRGGRAGGEGATVRLTGTSRLPATILSVVSEVAQ</sequence>
<gene>
    <name evidence="1" type="ORF">KL86APRO_10902</name>
</gene>
<evidence type="ECO:0000313" key="1">
    <source>
        <dbReference type="EMBL" id="SBV97581.1"/>
    </source>
</evidence>
<protein>
    <submittedName>
        <fullName evidence="1">Uncharacterized protein</fullName>
    </submittedName>
</protein>
<proteinExistence type="predicted"/>
<dbReference type="AlphaFoldDB" id="A0A212JDR3"/>
<reference evidence="1" key="1">
    <citation type="submission" date="2016-04" db="EMBL/GenBank/DDBJ databases">
        <authorList>
            <person name="Evans L.H."/>
            <person name="Alamgir A."/>
            <person name="Owens N."/>
            <person name="Weber N.D."/>
            <person name="Virtaneva K."/>
            <person name="Barbian K."/>
            <person name="Babar A."/>
            <person name="Rosenke K."/>
        </authorList>
    </citation>
    <scope>NUCLEOTIDE SEQUENCE</scope>
    <source>
        <strain evidence="1">86</strain>
    </source>
</reference>